<dbReference type="eggNOG" id="COG0745">
    <property type="taxonomic scope" value="Bacteria"/>
</dbReference>
<dbReference type="SMART" id="SM00448">
    <property type="entry name" value="REC"/>
    <property type="match status" value="1"/>
</dbReference>
<reference evidence="3 4" key="2">
    <citation type="journal article" date="2010" name="J. Bacteriol.">
        <title>Genome sequence of the polysaccharide-degrading, thermophilic anaerobe Spirochaeta thermophila DSM 6192.</title>
        <authorList>
            <person name="Angelov A."/>
            <person name="Liebl S."/>
            <person name="Ballschmiter M."/>
            <person name="Bomeke M."/>
            <person name="Lehmann R."/>
            <person name="Liesegang H."/>
            <person name="Daniel R."/>
            <person name="Liebl W."/>
        </authorList>
    </citation>
    <scope>NUCLEOTIDE SEQUENCE [LARGE SCALE GENOMIC DNA]</scope>
    <source>
        <strain evidence="4">ATCC 49972 / DSM 6192 / RI 19.B1</strain>
    </source>
</reference>
<evidence type="ECO:0000256" key="1">
    <source>
        <dbReference type="PROSITE-ProRule" id="PRU00169"/>
    </source>
</evidence>
<dbReference type="PANTHER" id="PTHR43228:SF1">
    <property type="entry name" value="TWO-COMPONENT RESPONSE REGULATOR ARR22"/>
    <property type="match status" value="1"/>
</dbReference>
<dbReference type="KEGG" id="sta:STHERM_c11540"/>
<organism evidence="3 4">
    <name type="scientific">Winmispira thermophila (strain ATCC 49972 / DSM 6192 / RI 19.B1)</name>
    <name type="common">Spirochaeta thermophila</name>
    <dbReference type="NCBI Taxonomy" id="665571"/>
    <lineage>
        <taxon>Bacteria</taxon>
        <taxon>Pseudomonadati</taxon>
        <taxon>Spirochaetota</taxon>
        <taxon>Spirochaetia</taxon>
        <taxon>Winmispirales</taxon>
        <taxon>Winmispiraceae</taxon>
        <taxon>Winmispira</taxon>
    </lineage>
</organism>
<gene>
    <name evidence="3" type="ordered locus">STHERM_c11540</name>
</gene>
<dbReference type="InterPro" id="IPR001789">
    <property type="entry name" value="Sig_transdc_resp-reg_receiver"/>
</dbReference>
<dbReference type="InterPro" id="IPR052048">
    <property type="entry name" value="ST_Response_Regulator"/>
</dbReference>
<dbReference type="Proteomes" id="UP000001296">
    <property type="component" value="Chromosome"/>
</dbReference>
<evidence type="ECO:0000313" key="3">
    <source>
        <dbReference type="EMBL" id="ADN02097.1"/>
    </source>
</evidence>
<dbReference type="EMBL" id="CP001698">
    <property type="protein sequence ID" value="ADN02097.1"/>
    <property type="molecule type" value="Genomic_DNA"/>
</dbReference>
<dbReference type="Gene3D" id="3.40.50.2300">
    <property type="match status" value="1"/>
</dbReference>
<sequence length="133" mass="15111">MRFLIVEDDIAARVVLTKYLERIGECVVAEDGIEGFEAFVEAWEGGERFDVVFLDIMMPRMDGQETLRRIREFERSKGVDPFTSTKVLMTTALNDPQNVIQAFHEGGAQGYLVKPIRKERLYAELVSLGIPVD</sequence>
<dbReference type="RefSeq" id="WP_013313938.1">
    <property type="nucleotide sequence ID" value="NC_014484.1"/>
</dbReference>
<dbReference type="PROSITE" id="PS50110">
    <property type="entry name" value="RESPONSE_REGULATORY"/>
    <property type="match status" value="1"/>
</dbReference>
<evidence type="ECO:0000313" key="4">
    <source>
        <dbReference type="Proteomes" id="UP000001296"/>
    </source>
</evidence>
<name>E0RSW0_WINT6</name>
<keyword evidence="1" id="KW-0597">Phosphoprotein</keyword>
<accession>E0RSW0</accession>
<reference key="1">
    <citation type="submission" date="2009-08" db="EMBL/GenBank/DDBJ databases">
        <title>The genome sequence of Spirochaeta thermophila DSM6192.</title>
        <authorList>
            <person name="Angelov A."/>
            <person name="Mientus M."/>
            <person name="Wittenberg S."/>
            <person name="Lehmann R."/>
            <person name="Liesegang H."/>
            <person name="Daniel R."/>
            <person name="Liebl W."/>
        </authorList>
    </citation>
    <scope>NUCLEOTIDE SEQUENCE</scope>
    <source>
        <strain>DSM 6192</strain>
    </source>
</reference>
<dbReference type="CDD" id="cd17546">
    <property type="entry name" value="REC_hyHK_CKI1_RcsC-like"/>
    <property type="match status" value="1"/>
</dbReference>
<dbReference type="Pfam" id="PF00072">
    <property type="entry name" value="Response_reg"/>
    <property type="match status" value="1"/>
</dbReference>
<dbReference type="AlphaFoldDB" id="E0RSW0"/>
<dbReference type="InterPro" id="IPR011006">
    <property type="entry name" value="CheY-like_superfamily"/>
</dbReference>
<evidence type="ECO:0000259" key="2">
    <source>
        <dbReference type="PROSITE" id="PS50110"/>
    </source>
</evidence>
<dbReference type="PaxDb" id="665571-STHERM_c11540"/>
<dbReference type="PANTHER" id="PTHR43228">
    <property type="entry name" value="TWO-COMPONENT RESPONSE REGULATOR"/>
    <property type="match status" value="1"/>
</dbReference>
<dbReference type="SUPFAM" id="SSF52172">
    <property type="entry name" value="CheY-like"/>
    <property type="match status" value="1"/>
</dbReference>
<feature type="domain" description="Response regulatory" evidence="2">
    <location>
        <begin position="2"/>
        <end position="129"/>
    </location>
</feature>
<protein>
    <submittedName>
        <fullName evidence="3">Transcriptional regulatory protein</fullName>
    </submittedName>
</protein>
<feature type="modified residue" description="4-aspartylphosphate" evidence="1">
    <location>
        <position position="55"/>
    </location>
</feature>
<dbReference type="GO" id="GO:0000160">
    <property type="term" value="P:phosphorelay signal transduction system"/>
    <property type="evidence" value="ECO:0007669"/>
    <property type="project" value="InterPro"/>
</dbReference>
<proteinExistence type="predicted"/>
<dbReference type="HOGENOM" id="CLU_000445_69_12_12"/>